<dbReference type="Pfam" id="PF07510">
    <property type="entry name" value="GmrSD_C"/>
    <property type="match status" value="1"/>
</dbReference>
<name>A0A917NIJ1_9PSEU</name>
<feature type="domain" description="GmrSD restriction endonucleases C-terminal" evidence="2">
    <location>
        <begin position="111"/>
        <end position="205"/>
    </location>
</feature>
<gene>
    <name evidence="3" type="ORF">GCM10011581_42040</name>
</gene>
<organism evidence="3 4">
    <name type="scientific">Saccharopolyspora thermophila</name>
    <dbReference type="NCBI Taxonomy" id="89367"/>
    <lineage>
        <taxon>Bacteria</taxon>
        <taxon>Bacillati</taxon>
        <taxon>Actinomycetota</taxon>
        <taxon>Actinomycetes</taxon>
        <taxon>Pseudonocardiales</taxon>
        <taxon>Pseudonocardiaceae</taxon>
        <taxon>Saccharopolyspora</taxon>
    </lineage>
</organism>
<dbReference type="PANTHER" id="PTHR24094:SF15">
    <property type="entry name" value="AMP-DEPENDENT SYNTHETASE_LIGASE DOMAIN-CONTAINING PROTEIN-RELATED"/>
    <property type="match status" value="1"/>
</dbReference>
<accession>A0A917NIJ1</accession>
<dbReference type="RefSeq" id="WP_188990323.1">
    <property type="nucleotide sequence ID" value="NZ_BMMT01000017.1"/>
</dbReference>
<dbReference type="EMBL" id="BMMT01000017">
    <property type="protein sequence ID" value="GGJ00491.1"/>
    <property type="molecule type" value="Genomic_DNA"/>
</dbReference>
<feature type="signal peptide" evidence="1">
    <location>
        <begin position="1"/>
        <end position="30"/>
    </location>
</feature>
<reference evidence="3 4" key="1">
    <citation type="journal article" date="2014" name="Int. J. Syst. Evol. Microbiol.">
        <title>Complete genome sequence of Corynebacterium casei LMG S-19264T (=DSM 44701T), isolated from a smear-ripened cheese.</title>
        <authorList>
            <consortium name="US DOE Joint Genome Institute (JGI-PGF)"/>
            <person name="Walter F."/>
            <person name="Albersmeier A."/>
            <person name="Kalinowski J."/>
            <person name="Ruckert C."/>
        </authorList>
    </citation>
    <scope>NUCLEOTIDE SEQUENCE [LARGE SCALE GENOMIC DNA]</scope>
    <source>
        <strain evidence="3 4">CGMCC 4.7206</strain>
    </source>
</reference>
<evidence type="ECO:0000256" key="1">
    <source>
        <dbReference type="SAM" id="SignalP"/>
    </source>
</evidence>
<evidence type="ECO:0000259" key="2">
    <source>
        <dbReference type="Pfam" id="PF07510"/>
    </source>
</evidence>
<evidence type="ECO:0000313" key="4">
    <source>
        <dbReference type="Proteomes" id="UP000597989"/>
    </source>
</evidence>
<dbReference type="InterPro" id="IPR011089">
    <property type="entry name" value="GmrSD_C"/>
</dbReference>
<evidence type="ECO:0000313" key="3">
    <source>
        <dbReference type="EMBL" id="GGJ00491.1"/>
    </source>
</evidence>
<keyword evidence="1" id="KW-0732">Signal</keyword>
<proteinExistence type="predicted"/>
<dbReference type="Proteomes" id="UP000597989">
    <property type="component" value="Unassembled WGS sequence"/>
</dbReference>
<protein>
    <recommendedName>
        <fullName evidence="2">GmrSD restriction endonucleases C-terminal domain-containing protein</fullName>
    </recommendedName>
</protein>
<sequence length="212" mass="22959">MRAHRTPRAPLTALPLAAALGLALASPATAEPPGIPDPATAKTQLGELTVAPEGSMDGYSREKFPHWIEGPDNCNTRESVLRRDGENVQVGSDCYPTSGSWTSPYDGATWTRPSDVDIDHVVPLAAAWRSGAAQWTQEKRQQFANDLEGPQLIAVTDNVNQEKGDQTPDKWMPPAASYHCTYASMWVGTKHRYGLTITEAEKSALEKALGTC</sequence>
<comment type="caution">
    <text evidence="3">The sequence shown here is derived from an EMBL/GenBank/DDBJ whole genome shotgun (WGS) entry which is preliminary data.</text>
</comment>
<feature type="chain" id="PRO_5036719065" description="GmrSD restriction endonucleases C-terminal domain-containing protein" evidence="1">
    <location>
        <begin position="31"/>
        <end position="212"/>
    </location>
</feature>
<dbReference type="PANTHER" id="PTHR24094">
    <property type="entry name" value="SECRETED PROTEIN"/>
    <property type="match status" value="1"/>
</dbReference>
<dbReference type="AlphaFoldDB" id="A0A917NIJ1"/>